<sequence>MIESIVESAPRFFTPGVALFLLGALWRTIVMTAIGCSLGFAFGMGLAVLRRTRAPALAPLRFAAMLVVETFRRLPFLVLLILSLFATQIIAPELSLLGIATVAITLYATAYLSEIIRAGLDSVPRTQVEGAEALNFNAWQVFWLVVLPQSWRIILPPATAFIVMFIKDTSLASHLGVVELTFSGKILVNRGFPPTLGFGAVLILYFLLSWPLGLLAKRLENRLAPSRRP</sequence>
<keyword evidence="11" id="KW-1185">Reference proteome</keyword>
<evidence type="ECO:0000256" key="5">
    <source>
        <dbReference type="ARBA" id="ARBA00022692"/>
    </source>
</evidence>
<evidence type="ECO:0000256" key="1">
    <source>
        <dbReference type="ARBA" id="ARBA00004429"/>
    </source>
</evidence>
<name>A0ABY2QHQ9_9SPHN</name>
<dbReference type="Proteomes" id="UP000308038">
    <property type="component" value="Unassembled WGS sequence"/>
</dbReference>
<dbReference type="Gene3D" id="1.10.3720.10">
    <property type="entry name" value="MetI-like"/>
    <property type="match status" value="1"/>
</dbReference>
<dbReference type="InterPro" id="IPR043429">
    <property type="entry name" value="ArtM/GltK/GlnP/TcyL/YhdX-like"/>
</dbReference>
<evidence type="ECO:0000256" key="3">
    <source>
        <dbReference type="ARBA" id="ARBA00022448"/>
    </source>
</evidence>
<keyword evidence="4" id="KW-1003">Cell membrane</keyword>
<dbReference type="CDD" id="cd06261">
    <property type="entry name" value="TM_PBP2"/>
    <property type="match status" value="1"/>
</dbReference>
<feature type="transmembrane region" description="Helical" evidence="8">
    <location>
        <begin position="70"/>
        <end position="91"/>
    </location>
</feature>
<feature type="transmembrane region" description="Helical" evidence="8">
    <location>
        <begin position="196"/>
        <end position="216"/>
    </location>
</feature>
<dbReference type="Pfam" id="PF00528">
    <property type="entry name" value="BPD_transp_1"/>
    <property type="match status" value="1"/>
</dbReference>
<dbReference type="InterPro" id="IPR035906">
    <property type="entry name" value="MetI-like_sf"/>
</dbReference>
<accession>A0ABY2QHQ9</accession>
<evidence type="ECO:0000313" key="10">
    <source>
        <dbReference type="EMBL" id="THG40245.1"/>
    </source>
</evidence>
<reference evidence="10 11" key="1">
    <citation type="submission" date="2019-04" db="EMBL/GenBank/DDBJ databases">
        <title>Microbes associate with the intestines of laboratory mice.</title>
        <authorList>
            <person name="Navarre W."/>
            <person name="Wong E."/>
            <person name="Huang K.C."/>
            <person name="Tropini C."/>
            <person name="Ng K."/>
            <person name="Yu B."/>
        </authorList>
    </citation>
    <scope>NUCLEOTIDE SEQUENCE [LARGE SCALE GENOMIC DNA]</scope>
    <source>
        <strain evidence="10 11">NM83_B4-11</strain>
    </source>
</reference>
<feature type="domain" description="ABC transmembrane type-1" evidence="9">
    <location>
        <begin position="25"/>
        <end position="216"/>
    </location>
</feature>
<proteinExistence type="inferred from homology"/>
<feature type="transmembrane region" description="Helical" evidence="8">
    <location>
        <begin position="24"/>
        <end position="49"/>
    </location>
</feature>
<dbReference type="RefSeq" id="WP_046411442.1">
    <property type="nucleotide sequence ID" value="NZ_SSTI01000005.1"/>
</dbReference>
<evidence type="ECO:0000259" key="9">
    <source>
        <dbReference type="PROSITE" id="PS50928"/>
    </source>
</evidence>
<evidence type="ECO:0000256" key="6">
    <source>
        <dbReference type="ARBA" id="ARBA00022989"/>
    </source>
</evidence>
<dbReference type="PROSITE" id="PS50928">
    <property type="entry name" value="ABC_TM1"/>
    <property type="match status" value="1"/>
</dbReference>
<protein>
    <submittedName>
        <fullName evidence="10">Amino acid ABC transporter permease</fullName>
    </submittedName>
</protein>
<gene>
    <name evidence="10" type="ORF">E5988_08735</name>
</gene>
<keyword evidence="3 8" id="KW-0813">Transport</keyword>
<dbReference type="InterPro" id="IPR000515">
    <property type="entry name" value="MetI-like"/>
</dbReference>
<dbReference type="PANTHER" id="PTHR30614:SF34">
    <property type="entry name" value="BLR6398 PROTEIN"/>
    <property type="match status" value="1"/>
</dbReference>
<feature type="transmembrane region" description="Helical" evidence="8">
    <location>
        <begin position="141"/>
        <end position="166"/>
    </location>
</feature>
<dbReference type="InterPro" id="IPR010065">
    <property type="entry name" value="AA_ABC_transptr_permease_3TM"/>
</dbReference>
<organism evidence="10 11">
    <name type="scientific">Sphingomonas olei</name>
    <dbReference type="NCBI Taxonomy" id="1886787"/>
    <lineage>
        <taxon>Bacteria</taxon>
        <taxon>Pseudomonadati</taxon>
        <taxon>Pseudomonadota</taxon>
        <taxon>Alphaproteobacteria</taxon>
        <taxon>Sphingomonadales</taxon>
        <taxon>Sphingomonadaceae</taxon>
        <taxon>Sphingomonas</taxon>
    </lineage>
</organism>
<comment type="subcellular location">
    <subcellularLocation>
        <location evidence="1">Cell inner membrane</location>
        <topology evidence="1">Multi-pass membrane protein</topology>
    </subcellularLocation>
    <subcellularLocation>
        <location evidence="8">Cell membrane</location>
        <topology evidence="8">Multi-pass membrane protein</topology>
    </subcellularLocation>
</comment>
<dbReference type="SUPFAM" id="SSF161098">
    <property type="entry name" value="MetI-like"/>
    <property type="match status" value="1"/>
</dbReference>
<evidence type="ECO:0000313" key="11">
    <source>
        <dbReference type="Proteomes" id="UP000308038"/>
    </source>
</evidence>
<keyword evidence="7 8" id="KW-0472">Membrane</keyword>
<keyword evidence="6 8" id="KW-1133">Transmembrane helix</keyword>
<dbReference type="EMBL" id="SSTI01000005">
    <property type="protein sequence ID" value="THG40245.1"/>
    <property type="molecule type" value="Genomic_DNA"/>
</dbReference>
<evidence type="ECO:0000256" key="2">
    <source>
        <dbReference type="ARBA" id="ARBA00010072"/>
    </source>
</evidence>
<evidence type="ECO:0000256" key="7">
    <source>
        <dbReference type="ARBA" id="ARBA00023136"/>
    </source>
</evidence>
<dbReference type="PANTHER" id="PTHR30614">
    <property type="entry name" value="MEMBRANE COMPONENT OF AMINO ACID ABC TRANSPORTER"/>
    <property type="match status" value="1"/>
</dbReference>
<evidence type="ECO:0000256" key="8">
    <source>
        <dbReference type="RuleBase" id="RU363032"/>
    </source>
</evidence>
<evidence type="ECO:0000256" key="4">
    <source>
        <dbReference type="ARBA" id="ARBA00022475"/>
    </source>
</evidence>
<dbReference type="NCBIfam" id="TIGR01726">
    <property type="entry name" value="HEQRo_perm_3TM"/>
    <property type="match status" value="1"/>
</dbReference>
<keyword evidence="5 8" id="KW-0812">Transmembrane</keyword>
<comment type="similarity">
    <text evidence="2">Belongs to the binding-protein-dependent transport system permease family. HisMQ subfamily.</text>
</comment>
<comment type="caution">
    <text evidence="10">The sequence shown here is derived from an EMBL/GenBank/DDBJ whole genome shotgun (WGS) entry which is preliminary data.</text>
</comment>
<feature type="transmembrane region" description="Helical" evidence="8">
    <location>
        <begin position="97"/>
        <end position="120"/>
    </location>
</feature>